<dbReference type="InterPro" id="IPR016170">
    <property type="entry name" value="Cytok_DH_C_sf"/>
</dbReference>
<evidence type="ECO:0000313" key="5">
    <source>
        <dbReference type="Proteomes" id="UP001147752"/>
    </source>
</evidence>
<dbReference type="SUPFAM" id="SSF56176">
    <property type="entry name" value="FAD-binding/transporter-associated domain-like"/>
    <property type="match status" value="1"/>
</dbReference>
<proteinExistence type="predicted"/>
<dbReference type="InterPro" id="IPR016167">
    <property type="entry name" value="FAD-bd_PCMH_sub1"/>
</dbReference>
<dbReference type="GO" id="GO:0005739">
    <property type="term" value="C:mitochondrion"/>
    <property type="evidence" value="ECO:0007669"/>
    <property type="project" value="TreeGrafter"/>
</dbReference>
<dbReference type="InterPro" id="IPR016166">
    <property type="entry name" value="FAD-bd_PCMH"/>
</dbReference>
<dbReference type="Gene3D" id="3.40.462.10">
    <property type="entry name" value="FAD-linked oxidases, C-terminal domain"/>
    <property type="match status" value="1"/>
</dbReference>
<organism evidence="4 5">
    <name type="scientific">Penicillium concentricum</name>
    <dbReference type="NCBI Taxonomy" id="293559"/>
    <lineage>
        <taxon>Eukaryota</taxon>
        <taxon>Fungi</taxon>
        <taxon>Dikarya</taxon>
        <taxon>Ascomycota</taxon>
        <taxon>Pezizomycotina</taxon>
        <taxon>Eurotiomycetes</taxon>
        <taxon>Eurotiomycetidae</taxon>
        <taxon>Eurotiales</taxon>
        <taxon>Aspergillaceae</taxon>
        <taxon>Penicillium</taxon>
    </lineage>
</organism>
<accession>A0A9W9STL5</accession>
<dbReference type="Proteomes" id="UP001147752">
    <property type="component" value="Unassembled WGS sequence"/>
</dbReference>
<gene>
    <name evidence="4" type="ORF">N7517_000169</name>
</gene>
<keyword evidence="2" id="KW-0274">FAD</keyword>
<evidence type="ECO:0000259" key="3">
    <source>
        <dbReference type="PROSITE" id="PS51387"/>
    </source>
</evidence>
<evidence type="ECO:0000256" key="2">
    <source>
        <dbReference type="ARBA" id="ARBA00022827"/>
    </source>
</evidence>
<comment type="caution">
    <text evidence="4">The sequence shown here is derived from an EMBL/GenBank/DDBJ whole genome shotgun (WGS) entry which is preliminary data.</text>
</comment>
<dbReference type="Gene3D" id="3.30.465.10">
    <property type="match status" value="1"/>
</dbReference>
<evidence type="ECO:0000313" key="4">
    <source>
        <dbReference type="EMBL" id="KAJ5382258.1"/>
    </source>
</evidence>
<protein>
    <recommendedName>
        <fullName evidence="3">FAD-binding PCMH-type domain-containing protein</fullName>
    </recommendedName>
</protein>
<dbReference type="GO" id="GO:0004458">
    <property type="term" value="F:D-lactate dehydrogenase (cytochrome) activity"/>
    <property type="evidence" value="ECO:0007669"/>
    <property type="project" value="TreeGrafter"/>
</dbReference>
<dbReference type="GeneID" id="81457082"/>
<dbReference type="EMBL" id="JAPZBT010000001">
    <property type="protein sequence ID" value="KAJ5382258.1"/>
    <property type="molecule type" value="Genomic_DNA"/>
</dbReference>
<dbReference type="GO" id="GO:1903457">
    <property type="term" value="P:lactate catabolic process"/>
    <property type="evidence" value="ECO:0007669"/>
    <property type="project" value="TreeGrafter"/>
</dbReference>
<dbReference type="AlphaFoldDB" id="A0A9W9STL5"/>
<name>A0A9W9STL5_9EURO</name>
<dbReference type="Pfam" id="PF01565">
    <property type="entry name" value="FAD_binding_4"/>
    <property type="match status" value="1"/>
</dbReference>
<dbReference type="RefSeq" id="XP_056582034.1">
    <property type="nucleotide sequence ID" value="XM_056717899.1"/>
</dbReference>
<dbReference type="PANTHER" id="PTHR11748:SF114">
    <property type="entry name" value="ARYL-ALCOHOL OXIDASE VANILLYL-ALCOHOL OXIDASE (AFU_ORTHOLOGUE AFUA_3G09500)-RELATED"/>
    <property type="match status" value="1"/>
</dbReference>
<keyword evidence="1" id="KW-0285">Flavoprotein</keyword>
<reference evidence="4" key="2">
    <citation type="journal article" date="2023" name="IMA Fungus">
        <title>Comparative genomic study of the Penicillium genus elucidates a diverse pangenome and 15 lateral gene transfer events.</title>
        <authorList>
            <person name="Petersen C."/>
            <person name="Sorensen T."/>
            <person name="Nielsen M.R."/>
            <person name="Sondergaard T.E."/>
            <person name="Sorensen J.L."/>
            <person name="Fitzpatrick D.A."/>
            <person name="Frisvad J.C."/>
            <person name="Nielsen K.L."/>
        </authorList>
    </citation>
    <scope>NUCLEOTIDE SEQUENCE</scope>
    <source>
        <strain evidence="4">IBT 3081</strain>
    </source>
</reference>
<feature type="domain" description="FAD-binding PCMH-type" evidence="3">
    <location>
        <begin position="70"/>
        <end position="256"/>
    </location>
</feature>
<dbReference type="InterPro" id="IPR006094">
    <property type="entry name" value="Oxid_FAD_bind_N"/>
</dbReference>
<dbReference type="InterPro" id="IPR036318">
    <property type="entry name" value="FAD-bd_PCMH-like_sf"/>
</dbReference>
<dbReference type="InterPro" id="IPR016169">
    <property type="entry name" value="FAD-bd_PCMH_sub2"/>
</dbReference>
<dbReference type="SUPFAM" id="SSF55103">
    <property type="entry name" value="FAD-linked oxidases, C-terminal domain"/>
    <property type="match status" value="1"/>
</dbReference>
<keyword evidence="5" id="KW-1185">Reference proteome</keyword>
<evidence type="ECO:0000256" key="1">
    <source>
        <dbReference type="ARBA" id="ARBA00022630"/>
    </source>
</evidence>
<dbReference type="GO" id="GO:0071949">
    <property type="term" value="F:FAD binding"/>
    <property type="evidence" value="ECO:0007669"/>
    <property type="project" value="InterPro"/>
</dbReference>
<sequence length="568" mass="63878">MKLYVDESLQQAHESSFVTGRVPPREVLPPGLSKARFDHVLQQFRSVVGPENVHTGSNLLNFVDPFGVNEDHIPSAAVCPASVNDIQNIVRMANCHKIPLWTTSKGKNLGYGGPAPLVLGSVVVSLHRMSQILEVNEKMAYAVVEPGVSFHDLAQHCTEHNPSVWPSVPFISWGSVVGNTLDRGFGYNPLGEHHHHICGLEVVLPNGELLRTGQWAADNCSISHTHKSSFGPQVDGLFLQSNLGIVTKMGIGMYPRPQAYMSLAVHGQEHQDLEGLIEAFAQLRREDIIQNDPLIGNILGAVSTLTQKSEYYQGKGPIPPIIIEKMKQDFKLGHWIIMFDFYGTEDMILARLSRTKEVLTQRCPSAKLEHTLHVEKDGKPLDNKVLANSTRPEVVGMGRIDSVKMVSFALPPDGGHPAHTDFVPVLPHDSKFALRWVQEAEKICKDHGFDAFTGGHIFKKHLLITHMIYYDSDNKDDTENVQRLWTDLEQHAKNYNLTNYRSHLDNMGRSTSLRSLECMNHADGQKDRIQDVYNYNNHAYRRFVEDIKVLPQALTKYIWMDRQDANQM</sequence>
<reference evidence="4" key="1">
    <citation type="submission" date="2022-12" db="EMBL/GenBank/DDBJ databases">
        <authorList>
            <person name="Petersen C."/>
        </authorList>
    </citation>
    <scope>NUCLEOTIDE SEQUENCE</scope>
    <source>
        <strain evidence="4">IBT 3081</strain>
    </source>
</reference>
<dbReference type="Gene3D" id="3.30.43.10">
    <property type="entry name" value="Uridine Diphospho-n-acetylenolpyruvylglucosamine Reductase, domain 2"/>
    <property type="match status" value="1"/>
</dbReference>
<dbReference type="OrthoDB" id="5332616at2759"/>
<dbReference type="PROSITE" id="PS51387">
    <property type="entry name" value="FAD_PCMH"/>
    <property type="match status" value="1"/>
</dbReference>
<dbReference type="GO" id="GO:0008720">
    <property type="term" value="F:D-lactate dehydrogenase (NAD+) activity"/>
    <property type="evidence" value="ECO:0007669"/>
    <property type="project" value="TreeGrafter"/>
</dbReference>
<dbReference type="InterPro" id="IPR016164">
    <property type="entry name" value="FAD-linked_Oxase-like_C"/>
</dbReference>
<dbReference type="PANTHER" id="PTHR11748">
    <property type="entry name" value="D-LACTATE DEHYDROGENASE"/>
    <property type="match status" value="1"/>
</dbReference>